<gene>
    <name evidence="1" type="ORF">BJY24_003130</name>
    <name evidence="2" type="ORF">BJY24_003810</name>
</gene>
<dbReference type="EMBL" id="JACHIT010000001">
    <property type="protein sequence ID" value="MBB5914943.1"/>
    <property type="molecule type" value="Genomic_DNA"/>
</dbReference>
<dbReference type="AlphaFoldDB" id="A0A7W9PEL5"/>
<proteinExistence type="predicted"/>
<organism evidence="1 3">
    <name type="scientific">Nocardia transvalensis</name>
    <dbReference type="NCBI Taxonomy" id="37333"/>
    <lineage>
        <taxon>Bacteria</taxon>
        <taxon>Bacillati</taxon>
        <taxon>Actinomycetota</taxon>
        <taxon>Actinomycetes</taxon>
        <taxon>Mycobacteriales</taxon>
        <taxon>Nocardiaceae</taxon>
        <taxon>Nocardia</taxon>
    </lineage>
</organism>
<accession>A0A7W9PEL5</accession>
<protein>
    <submittedName>
        <fullName evidence="1">Uncharacterized protein</fullName>
    </submittedName>
</protein>
<name>A0A7W9PEL5_9NOCA</name>
<sequence>MISQKETLACSFRTQQCVDISPRAGHVTGSDAERLSAFHP</sequence>
<evidence type="ECO:0000313" key="3">
    <source>
        <dbReference type="Proteomes" id="UP000540412"/>
    </source>
</evidence>
<dbReference type="Proteomes" id="UP000540412">
    <property type="component" value="Unassembled WGS sequence"/>
</dbReference>
<evidence type="ECO:0000313" key="2">
    <source>
        <dbReference type="EMBL" id="MBB5914943.1"/>
    </source>
</evidence>
<dbReference type="EMBL" id="JACHIT010000001">
    <property type="protein sequence ID" value="MBB5914263.1"/>
    <property type="molecule type" value="Genomic_DNA"/>
</dbReference>
<keyword evidence="3" id="KW-1185">Reference proteome</keyword>
<reference evidence="1 3" key="1">
    <citation type="submission" date="2020-08" db="EMBL/GenBank/DDBJ databases">
        <title>Sequencing the genomes of 1000 actinobacteria strains.</title>
        <authorList>
            <person name="Klenk H.-P."/>
        </authorList>
    </citation>
    <scope>NUCLEOTIDE SEQUENCE [LARGE SCALE GENOMIC DNA]</scope>
    <source>
        <strain evidence="1 3">DSM 43582</strain>
    </source>
</reference>
<comment type="caution">
    <text evidence="1">The sequence shown here is derived from an EMBL/GenBank/DDBJ whole genome shotgun (WGS) entry which is preliminary data.</text>
</comment>
<evidence type="ECO:0000313" key="1">
    <source>
        <dbReference type="EMBL" id="MBB5914263.1"/>
    </source>
</evidence>